<dbReference type="GO" id="GO:0032259">
    <property type="term" value="P:methylation"/>
    <property type="evidence" value="ECO:0007669"/>
    <property type="project" value="UniProtKB-KW"/>
</dbReference>
<dbReference type="SUPFAM" id="SSF53335">
    <property type="entry name" value="S-adenosyl-L-methionine-dependent methyltransferases"/>
    <property type="match status" value="1"/>
</dbReference>
<accession>A0ABT1RAY5</accession>
<sequence length="431" mass="47846">MNLQAGHSLSNSHNLSLRPACRLCGATLKHTVVDLGMSPPCESFRQESELGLMEAYYPLHARVCEACLLVQLEEFVSPESIFEEYAYFSSYSTSWVAHAERYCEEVINRFALDRHSFVVELASNDGYLLQHFVARDIPVLGVEPARNVADAAIARGIPTRVAFFGKRLAGEMAAAGQKADLIVANNVLAQVPDINDFLAGMKRILKPQGVVTIEFPHVATLIAENQFDQIYHEHFSYFSLFTVQIAARVHGLEIFDVEELPTHGGSLRVYLGHAGRCGVISPNVAGLLGQERRAGLHDVEAYTSFSVRARQAKRNLLYYLISVKERGGRICGYGAPGKGNTLLNYCGIGTDFLDFTVDRNPYKHGRYTPGMHIPILPVEAIDTHRPDYILILPWNLKAEIIGQMRHVGEWGAKFIVPIPEVSVLDPLEVLS</sequence>
<feature type="domain" description="Methyltransferase putative zinc binding" evidence="1">
    <location>
        <begin position="21"/>
        <end position="82"/>
    </location>
</feature>
<comment type="caution">
    <text evidence="3">The sequence shown here is derived from an EMBL/GenBank/DDBJ whole genome shotgun (WGS) entry which is preliminary data.</text>
</comment>
<dbReference type="Pfam" id="PF13489">
    <property type="entry name" value="Methyltransf_23"/>
    <property type="match status" value="1"/>
</dbReference>
<organism evidence="3 4">
    <name type="scientific">Shinella lacus</name>
    <dbReference type="NCBI Taxonomy" id="2654216"/>
    <lineage>
        <taxon>Bacteria</taxon>
        <taxon>Pseudomonadati</taxon>
        <taxon>Pseudomonadota</taxon>
        <taxon>Alphaproteobacteria</taxon>
        <taxon>Hyphomicrobiales</taxon>
        <taxon>Rhizobiaceae</taxon>
        <taxon>Shinella</taxon>
    </lineage>
</organism>
<evidence type="ECO:0000259" key="2">
    <source>
        <dbReference type="Pfam" id="PF08484"/>
    </source>
</evidence>
<evidence type="ECO:0000259" key="1">
    <source>
        <dbReference type="Pfam" id="PF08421"/>
    </source>
</evidence>
<dbReference type="Proteomes" id="UP000996601">
    <property type="component" value="Unassembled WGS sequence"/>
</dbReference>
<dbReference type="Pfam" id="PF08421">
    <property type="entry name" value="Methyltransf_13"/>
    <property type="match status" value="1"/>
</dbReference>
<evidence type="ECO:0000313" key="3">
    <source>
        <dbReference type="EMBL" id="MCQ4632355.1"/>
    </source>
</evidence>
<dbReference type="PANTHER" id="PTHR43861:SF5">
    <property type="entry name" value="BLL5978 PROTEIN"/>
    <property type="match status" value="1"/>
</dbReference>
<evidence type="ECO:0000313" key="4">
    <source>
        <dbReference type="Proteomes" id="UP000996601"/>
    </source>
</evidence>
<dbReference type="GO" id="GO:0008168">
    <property type="term" value="F:methyltransferase activity"/>
    <property type="evidence" value="ECO:0007669"/>
    <property type="project" value="UniProtKB-KW"/>
</dbReference>
<keyword evidence="4" id="KW-1185">Reference proteome</keyword>
<feature type="domain" description="C-methyltransferase" evidence="2">
    <location>
        <begin position="261"/>
        <end position="419"/>
    </location>
</feature>
<dbReference type="Gene3D" id="3.40.50.720">
    <property type="entry name" value="NAD(P)-binding Rossmann-like Domain"/>
    <property type="match status" value="1"/>
</dbReference>
<dbReference type="PANTHER" id="PTHR43861">
    <property type="entry name" value="TRANS-ACONITATE 2-METHYLTRANSFERASE-RELATED"/>
    <property type="match status" value="1"/>
</dbReference>
<dbReference type="RefSeq" id="WP_256118984.1">
    <property type="nucleotide sequence ID" value="NZ_WHSB02000007.1"/>
</dbReference>
<dbReference type="InterPro" id="IPR013691">
    <property type="entry name" value="MeTrfase_14"/>
</dbReference>
<dbReference type="InterPro" id="IPR038576">
    <property type="entry name" value="Methyltransf_Zn-bd_dom_put_sf"/>
</dbReference>
<gene>
    <name evidence="3" type="ORF">GB927_020050</name>
</gene>
<dbReference type="Gene3D" id="6.20.50.110">
    <property type="entry name" value="Methyltransferase, zinc-binding domain"/>
    <property type="match status" value="1"/>
</dbReference>
<dbReference type="InterPro" id="IPR029063">
    <property type="entry name" value="SAM-dependent_MTases_sf"/>
</dbReference>
<dbReference type="Pfam" id="PF08484">
    <property type="entry name" value="Methyltransf_14"/>
    <property type="match status" value="1"/>
</dbReference>
<dbReference type="Gene3D" id="3.40.50.150">
    <property type="entry name" value="Vaccinia Virus protein VP39"/>
    <property type="match status" value="1"/>
</dbReference>
<dbReference type="Gene3D" id="6.10.250.3100">
    <property type="match status" value="1"/>
</dbReference>
<dbReference type="EMBL" id="WHSB02000007">
    <property type="protein sequence ID" value="MCQ4632355.1"/>
    <property type="molecule type" value="Genomic_DNA"/>
</dbReference>
<dbReference type="InterPro" id="IPR013630">
    <property type="entry name" value="Methyltransf_Zn-bd_dom_put"/>
</dbReference>
<proteinExistence type="predicted"/>
<keyword evidence="3" id="KW-0489">Methyltransferase</keyword>
<dbReference type="CDD" id="cd02440">
    <property type="entry name" value="AdoMet_MTases"/>
    <property type="match status" value="1"/>
</dbReference>
<keyword evidence="3" id="KW-0808">Transferase</keyword>
<protein>
    <submittedName>
        <fullName evidence="3">Class I SAM-dependent methyltransferase</fullName>
    </submittedName>
</protein>
<name>A0ABT1RAY5_9HYPH</name>
<reference evidence="3" key="1">
    <citation type="submission" date="2021-07" db="EMBL/GenBank/DDBJ databases">
        <title>Shinella sp. nov., a novel member of the genus Shinella from water.</title>
        <authorList>
            <person name="Deng Y."/>
        </authorList>
    </citation>
    <scope>NUCLEOTIDE SEQUENCE</scope>
    <source>
        <strain evidence="3">CPCC 100929</strain>
    </source>
</reference>